<feature type="domain" description="Membrane insertase YidC/Oxa/ALB C-terminal" evidence="9">
    <location>
        <begin position="145"/>
        <end position="355"/>
    </location>
</feature>
<name>A0A7S0VCD6_9CHLO</name>
<accession>A0A7S0VCD6</accession>
<protein>
    <recommendedName>
        <fullName evidence="9">Membrane insertase YidC/Oxa/ALB C-terminal domain-containing protein</fullName>
    </recommendedName>
</protein>
<evidence type="ECO:0000313" key="10">
    <source>
        <dbReference type="EMBL" id="CAD8779833.1"/>
    </source>
</evidence>
<organism evidence="10">
    <name type="scientific">Polytomella parva</name>
    <dbReference type="NCBI Taxonomy" id="51329"/>
    <lineage>
        <taxon>Eukaryota</taxon>
        <taxon>Viridiplantae</taxon>
        <taxon>Chlorophyta</taxon>
        <taxon>core chlorophytes</taxon>
        <taxon>Chlorophyceae</taxon>
        <taxon>CS clade</taxon>
        <taxon>Chlamydomonadales</taxon>
        <taxon>Chlamydomonadaceae</taxon>
        <taxon>Polytomella</taxon>
    </lineage>
</organism>
<dbReference type="PANTHER" id="PTHR12428">
    <property type="entry name" value="OXA1"/>
    <property type="match status" value="1"/>
</dbReference>
<keyword evidence="4 8" id="KW-1133">Transmembrane helix</keyword>
<evidence type="ECO:0000256" key="6">
    <source>
        <dbReference type="RuleBase" id="RU003945"/>
    </source>
</evidence>
<evidence type="ECO:0000256" key="2">
    <source>
        <dbReference type="ARBA" id="ARBA00010583"/>
    </source>
</evidence>
<evidence type="ECO:0000256" key="8">
    <source>
        <dbReference type="SAM" id="Phobius"/>
    </source>
</evidence>
<evidence type="ECO:0000256" key="1">
    <source>
        <dbReference type="ARBA" id="ARBA00004141"/>
    </source>
</evidence>
<sequence>MRGAGYKILQPATKTFFRTKSIGQELPAFHILGLDNKEKKQTSSNNFSFGISAAQGFNSFASYRYLSSARTTSTVFPSAETVKADELSSGFPLNDSSIESIYDVNQAIEAVERATIAGAKADAWFGPSWAITGLETVHESLGLPWWMSISLFNVSLRLLAFPLQILAQQASAQMVEMNYNLIKAKRLQEAAMKAKTQEEYNRLFKAFKAEYALQASKNGNPTLALMKMPVALISNGFVFISIFTGINGLLNAKVPSMTTGGTAWFEDITLGDPYLGLPVLCSIVTLIMVERGLSMTGEPTAGMPSDRAKLTSALKWIMRAFSLAFIPFGNMVPAGTALLWVSNTCFGVVQGTLLRRDDFRRVVGLRTMGEIKELNAAVAAEQQETKAVDPNTPKEEKEPVPLLFRPPGEMAKAAPPPPKASI</sequence>
<dbReference type="InterPro" id="IPR001708">
    <property type="entry name" value="YidC/ALB3/OXA1/COX18"/>
</dbReference>
<dbReference type="AlphaFoldDB" id="A0A7S0VCD6"/>
<evidence type="ECO:0000259" key="9">
    <source>
        <dbReference type="Pfam" id="PF02096"/>
    </source>
</evidence>
<dbReference type="PANTHER" id="PTHR12428:SF65">
    <property type="entry name" value="CYTOCHROME C OXIDASE ASSEMBLY PROTEIN COX18, MITOCHONDRIAL"/>
    <property type="match status" value="1"/>
</dbReference>
<keyword evidence="3 6" id="KW-0812">Transmembrane</keyword>
<dbReference type="GO" id="GO:0032979">
    <property type="term" value="P:protein insertion into mitochondrial inner membrane from matrix"/>
    <property type="evidence" value="ECO:0007669"/>
    <property type="project" value="TreeGrafter"/>
</dbReference>
<feature type="transmembrane region" description="Helical" evidence="8">
    <location>
        <begin position="313"/>
        <end position="331"/>
    </location>
</feature>
<comment type="similarity">
    <text evidence="2">Belongs to the OXA1/ALB3/YidC (TC 2.A.9.2) family.</text>
</comment>
<proteinExistence type="inferred from homology"/>
<dbReference type="GO" id="GO:0032977">
    <property type="term" value="F:membrane insertase activity"/>
    <property type="evidence" value="ECO:0007669"/>
    <property type="project" value="InterPro"/>
</dbReference>
<evidence type="ECO:0000256" key="7">
    <source>
        <dbReference type="SAM" id="MobiDB-lite"/>
    </source>
</evidence>
<feature type="transmembrane region" description="Helical" evidence="8">
    <location>
        <begin position="230"/>
        <end position="250"/>
    </location>
</feature>
<evidence type="ECO:0000256" key="3">
    <source>
        <dbReference type="ARBA" id="ARBA00022692"/>
    </source>
</evidence>
<comment type="similarity">
    <text evidence="6">Belongs to the OXA1/ALB3/YidC family.</text>
</comment>
<evidence type="ECO:0000256" key="4">
    <source>
        <dbReference type="ARBA" id="ARBA00022989"/>
    </source>
</evidence>
<comment type="subcellular location">
    <subcellularLocation>
        <location evidence="1 6">Membrane</location>
        <topology evidence="1 6">Multi-pass membrane protein</topology>
    </subcellularLocation>
</comment>
<gene>
    <name evidence="10" type="ORF">PPAR00522_LOCUS14519</name>
</gene>
<keyword evidence="5 8" id="KW-0472">Membrane</keyword>
<reference evidence="10" key="1">
    <citation type="submission" date="2021-01" db="EMBL/GenBank/DDBJ databases">
        <authorList>
            <person name="Corre E."/>
            <person name="Pelletier E."/>
            <person name="Niang G."/>
            <person name="Scheremetjew M."/>
            <person name="Finn R."/>
            <person name="Kale V."/>
            <person name="Holt S."/>
            <person name="Cochrane G."/>
            <person name="Meng A."/>
            <person name="Brown T."/>
            <person name="Cohen L."/>
        </authorList>
    </citation>
    <scope>NUCLEOTIDE SEQUENCE</scope>
    <source>
        <strain evidence="10">SAG 63-3</strain>
    </source>
</reference>
<evidence type="ECO:0000256" key="5">
    <source>
        <dbReference type="ARBA" id="ARBA00023136"/>
    </source>
</evidence>
<feature type="compositionally biased region" description="Basic and acidic residues" evidence="7">
    <location>
        <begin position="383"/>
        <end position="399"/>
    </location>
</feature>
<dbReference type="CDD" id="cd20069">
    <property type="entry name" value="5TM_Oxa1-like"/>
    <property type="match status" value="1"/>
</dbReference>
<dbReference type="GO" id="GO:0005743">
    <property type="term" value="C:mitochondrial inner membrane"/>
    <property type="evidence" value="ECO:0007669"/>
    <property type="project" value="TreeGrafter"/>
</dbReference>
<dbReference type="EMBL" id="HBFM01022347">
    <property type="protein sequence ID" value="CAD8779833.1"/>
    <property type="molecule type" value="Transcribed_RNA"/>
</dbReference>
<dbReference type="InterPro" id="IPR028055">
    <property type="entry name" value="YidC/Oxa/ALB_C"/>
</dbReference>
<feature type="region of interest" description="Disordered" evidence="7">
    <location>
        <begin position="381"/>
        <end position="422"/>
    </location>
</feature>
<dbReference type="Pfam" id="PF02096">
    <property type="entry name" value="60KD_IMP"/>
    <property type="match status" value="1"/>
</dbReference>